<proteinExistence type="predicted"/>
<dbReference type="Proteomes" id="UP001565368">
    <property type="component" value="Unassembled WGS sequence"/>
</dbReference>
<feature type="compositionally biased region" description="Basic and acidic residues" evidence="1">
    <location>
        <begin position="382"/>
        <end position="402"/>
    </location>
</feature>
<feature type="signal peptide" evidence="2">
    <location>
        <begin position="1"/>
        <end position="22"/>
    </location>
</feature>
<dbReference type="EMBL" id="JBBXJM010000002">
    <property type="protein sequence ID" value="KAL1412106.1"/>
    <property type="molecule type" value="Genomic_DNA"/>
</dbReference>
<accession>A0ABR3QBK3</accession>
<feature type="region of interest" description="Disordered" evidence="1">
    <location>
        <begin position="381"/>
        <end position="402"/>
    </location>
</feature>
<comment type="caution">
    <text evidence="3">The sequence shown here is derived from an EMBL/GenBank/DDBJ whole genome shotgun (WGS) entry which is preliminary data.</text>
</comment>
<reference evidence="3 4" key="1">
    <citation type="submission" date="2023-08" db="EMBL/GenBank/DDBJ databases">
        <title>Annotated Genome Sequence of Vanrija albida AlHP1.</title>
        <authorList>
            <person name="Herzog R."/>
        </authorList>
    </citation>
    <scope>NUCLEOTIDE SEQUENCE [LARGE SCALE GENOMIC DNA]</scope>
    <source>
        <strain evidence="3 4">AlHP1</strain>
    </source>
</reference>
<evidence type="ECO:0000313" key="3">
    <source>
        <dbReference type="EMBL" id="KAL1412106.1"/>
    </source>
</evidence>
<evidence type="ECO:0000256" key="2">
    <source>
        <dbReference type="SAM" id="SignalP"/>
    </source>
</evidence>
<name>A0ABR3QBK3_9TREE</name>
<sequence>MTLLVLMLQLVIALGTLRVAAAVAVPFTPTLFFNFSLSPLSPSLTFVPDMQTNRVGKDQFPPPWNTTFSDALWSSYVSGQVGVGKPRTFIHGPARLYGPLRIDYTGTGLYIEGEYDLSNRTDESSDWNRTGPPQPNDPLRSINFASGQSTTSYFGSRNRSTFKVLAQDTDSFSESAKPNFISAQGSIKISEEGESSIYFALDTFVVETGMRTNATTLGDVSTRVEYAVVDGGPEPGLNRNLLWQKGPEAPSHWQVSTELNGIAQSSTPYSGQRTAVTTTLTDEFGMAIPRGTAFIVVNGTTGPTKGWARISLKHEGLGTTVREPVLTNPWISVETIFWAPLDPSLQHNLTIVPITGPANVTKGRYSNGIGLHSVTLYAAGKKQSESKSKFQIEDEPPEYKNG</sequence>
<organism evidence="3 4">
    <name type="scientific">Vanrija albida</name>
    <dbReference type="NCBI Taxonomy" id="181172"/>
    <lineage>
        <taxon>Eukaryota</taxon>
        <taxon>Fungi</taxon>
        <taxon>Dikarya</taxon>
        <taxon>Basidiomycota</taxon>
        <taxon>Agaricomycotina</taxon>
        <taxon>Tremellomycetes</taxon>
        <taxon>Trichosporonales</taxon>
        <taxon>Trichosporonaceae</taxon>
        <taxon>Vanrija</taxon>
    </lineage>
</organism>
<dbReference type="RefSeq" id="XP_069212050.1">
    <property type="nucleotide sequence ID" value="XM_069351664.1"/>
</dbReference>
<evidence type="ECO:0000256" key="1">
    <source>
        <dbReference type="SAM" id="MobiDB-lite"/>
    </source>
</evidence>
<protein>
    <submittedName>
        <fullName evidence="3">Uncharacterized protein</fullName>
    </submittedName>
</protein>
<keyword evidence="2" id="KW-0732">Signal</keyword>
<evidence type="ECO:0000313" key="4">
    <source>
        <dbReference type="Proteomes" id="UP001565368"/>
    </source>
</evidence>
<gene>
    <name evidence="3" type="ORF">Q8F55_003105</name>
</gene>
<dbReference type="GeneID" id="95984148"/>
<keyword evidence="4" id="KW-1185">Reference proteome</keyword>
<feature type="chain" id="PRO_5047286469" evidence="2">
    <location>
        <begin position="23"/>
        <end position="402"/>
    </location>
</feature>